<comment type="caution">
    <text evidence="2">The sequence shown here is derived from an EMBL/GenBank/DDBJ whole genome shotgun (WGS) entry which is preliminary data.</text>
</comment>
<name>A0A5N6N068_9ASTR</name>
<evidence type="ECO:0000313" key="2">
    <source>
        <dbReference type="EMBL" id="KAD4179901.1"/>
    </source>
</evidence>
<evidence type="ECO:0000313" key="3">
    <source>
        <dbReference type="Proteomes" id="UP000326396"/>
    </source>
</evidence>
<gene>
    <name evidence="2" type="ORF">E3N88_28492</name>
</gene>
<sequence>MVNVGENRARNGVTDCPESRSEDKNRKMDENHLGRDGPSHTPDLGDARGLHQKYLAAMSPRVIESCAAQACLTSGQQLTAKFIHRVTDVMILKLKMGLSDADCQPRMNGCHELNVMYELRRRCKVRKIVSVMHVEETGWETFRAYELGKWLITPDQCH</sequence>
<evidence type="ECO:0000256" key="1">
    <source>
        <dbReference type="SAM" id="MobiDB-lite"/>
    </source>
</evidence>
<reference evidence="2 3" key="1">
    <citation type="submission" date="2019-05" db="EMBL/GenBank/DDBJ databases">
        <title>Mikania micrantha, genome provides insights into the molecular mechanism of rapid growth.</title>
        <authorList>
            <person name="Liu B."/>
        </authorList>
    </citation>
    <scope>NUCLEOTIDE SEQUENCE [LARGE SCALE GENOMIC DNA]</scope>
    <source>
        <strain evidence="2">NLD-2019</strain>
        <tissue evidence="2">Leaf</tissue>
    </source>
</reference>
<dbReference type="AlphaFoldDB" id="A0A5N6N068"/>
<dbReference type="Proteomes" id="UP000326396">
    <property type="component" value="Linkage Group LG4"/>
</dbReference>
<proteinExistence type="predicted"/>
<organism evidence="2 3">
    <name type="scientific">Mikania micrantha</name>
    <name type="common">bitter vine</name>
    <dbReference type="NCBI Taxonomy" id="192012"/>
    <lineage>
        <taxon>Eukaryota</taxon>
        <taxon>Viridiplantae</taxon>
        <taxon>Streptophyta</taxon>
        <taxon>Embryophyta</taxon>
        <taxon>Tracheophyta</taxon>
        <taxon>Spermatophyta</taxon>
        <taxon>Magnoliopsida</taxon>
        <taxon>eudicotyledons</taxon>
        <taxon>Gunneridae</taxon>
        <taxon>Pentapetalae</taxon>
        <taxon>asterids</taxon>
        <taxon>campanulids</taxon>
        <taxon>Asterales</taxon>
        <taxon>Asteraceae</taxon>
        <taxon>Asteroideae</taxon>
        <taxon>Heliantheae alliance</taxon>
        <taxon>Eupatorieae</taxon>
        <taxon>Mikania</taxon>
    </lineage>
</organism>
<accession>A0A5N6N068</accession>
<dbReference type="EMBL" id="SZYD01000014">
    <property type="protein sequence ID" value="KAD4179901.1"/>
    <property type="molecule type" value="Genomic_DNA"/>
</dbReference>
<feature type="region of interest" description="Disordered" evidence="1">
    <location>
        <begin position="1"/>
        <end position="47"/>
    </location>
</feature>
<protein>
    <submittedName>
        <fullName evidence="2">Uncharacterized protein</fullName>
    </submittedName>
</protein>
<feature type="compositionally biased region" description="Basic and acidic residues" evidence="1">
    <location>
        <begin position="17"/>
        <end position="47"/>
    </location>
</feature>
<keyword evidence="3" id="KW-1185">Reference proteome</keyword>